<protein>
    <submittedName>
        <fullName evidence="1">Uncharacterized protein</fullName>
    </submittedName>
</protein>
<dbReference type="EMBL" id="QYTW02000002">
    <property type="protein sequence ID" value="RST61278.1"/>
    <property type="molecule type" value="Genomic_DNA"/>
</dbReference>
<proteinExistence type="predicted"/>
<sequence>MKKLRFERPTDHYDEKIFSIDEQICELVQKRKELSGNNPGFPPAEYIQDWAKKYGLYEDLLNALFGTLRTDEHFRIQVEPSGFQKYIPVLKSVVKGDSLYSVTFIRQYENASVVNFNIDWDESEDSSDSFIRYHHFWELYINEDYYCTMDGGGGSGEHINNNFVVSPRLPDDVSGLQLIFKENEEPFESPTGVEIVIDLD</sequence>
<name>A0A429XCV3_SIMTE</name>
<evidence type="ECO:0000313" key="1">
    <source>
        <dbReference type="EMBL" id="RST61278.1"/>
    </source>
</evidence>
<gene>
    <name evidence="1" type="ORF">D5F11_004360</name>
</gene>
<dbReference type="Proteomes" id="UP000287296">
    <property type="component" value="Unassembled WGS sequence"/>
</dbReference>
<accession>A0A429XCV3</accession>
<dbReference type="AlphaFoldDB" id="A0A429XCV3"/>
<comment type="caution">
    <text evidence="1">The sequence shown here is derived from an EMBL/GenBank/DDBJ whole genome shotgun (WGS) entry which is preliminary data.</text>
</comment>
<dbReference type="OrthoDB" id="1797229at2"/>
<dbReference type="RefSeq" id="WP_120116041.1">
    <property type="nucleotide sequence ID" value="NZ_QYTW02000002.1"/>
</dbReference>
<reference evidence="1 2" key="1">
    <citation type="submission" date="2018-12" db="EMBL/GenBank/DDBJ databases">
        <authorList>
            <person name="Sun L."/>
            <person name="Chen Z."/>
        </authorList>
    </citation>
    <scope>NUCLEOTIDE SEQUENCE [LARGE SCALE GENOMIC DNA]</scope>
    <source>
        <strain evidence="1 2">LMG 29736</strain>
    </source>
</reference>
<evidence type="ECO:0000313" key="2">
    <source>
        <dbReference type="Proteomes" id="UP000287296"/>
    </source>
</evidence>
<organism evidence="1 2">
    <name type="scientific">Siminovitchia terrae</name>
    <name type="common">Bacillus terrae</name>
    <dbReference type="NCBI Taxonomy" id="1914933"/>
    <lineage>
        <taxon>Bacteria</taxon>
        <taxon>Bacillati</taxon>
        <taxon>Bacillota</taxon>
        <taxon>Bacilli</taxon>
        <taxon>Bacillales</taxon>
        <taxon>Bacillaceae</taxon>
        <taxon>Siminovitchia</taxon>
    </lineage>
</organism>